<dbReference type="InterPro" id="IPR035948">
    <property type="entry name" value="YwqG-like_sf"/>
</dbReference>
<dbReference type="Gene3D" id="2.30.320.10">
    <property type="entry name" value="YwqG-like"/>
    <property type="match status" value="1"/>
</dbReference>
<keyword evidence="2" id="KW-1185">Reference proteome</keyword>
<evidence type="ECO:0000313" key="2">
    <source>
        <dbReference type="Proteomes" id="UP000094960"/>
    </source>
</evidence>
<dbReference type="SUPFAM" id="SSF103032">
    <property type="entry name" value="Hypothetical protein YwqG"/>
    <property type="match status" value="1"/>
</dbReference>
<organism evidence="1 2">
    <name type="scientific">Streptomyces fodineus</name>
    <dbReference type="NCBI Taxonomy" id="1904616"/>
    <lineage>
        <taxon>Bacteria</taxon>
        <taxon>Bacillati</taxon>
        <taxon>Actinomycetota</taxon>
        <taxon>Actinomycetes</taxon>
        <taxon>Kitasatosporales</taxon>
        <taxon>Streptomycetaceae</taxon>
        <taxon>Streptomyces</taxon>
    </lineage>
</organism>
<dbReference type="EMBL" id="CP017248">
    <property type="protein sequence ID" value="AOR36703.1"/>
    <property type="molecule type" value="Genomic_DNA"/>
</dbReference>
<evidence type="ECO:0008006" key="3">
    <source>
        <dbReference type="Google" id="ProtNLM"/>
    </source>
</evidence>
<accession>A0A1D7YM86</accession>
<evidence type="ECO:0000313" key="1">
    <source>
        <dbReference type="EMBL" id="AOR36703.1"/>
    </source>
</evidence>
<dbReference type="AlphaFoldDB" id="A0A1D7YM86"/>
<name>A0A1D7YM86_9ACTN</name>
<gene>
    <name evidence="1" type="ORF">BFF78_41695</name>
</gene>
<proteinExistence type="predicted"/>
<protein>
    <recommendedName>
        <fullName evidence="3">DUF1963 domain-containing protein</fullName>
    </recommendedName>
</protein>
<dbReference type="Proteomes" id="UP000094960">
    <property type="component" value="Chromosome"/>
</dbReference>
<reference evidence="2" key="1">
    <citation type="submission" date="2016-09" db="EMBL/GenBank/DDBJ databases">
        <title>Streptomyces puniciscabiei strain:TW1S1 Genome sequencing and assembly.</title>
        <authorList>
            <person name="Kim M.-K."/>
            <person name="Kim S.B."/>
        </authorList>
    </citation>
    <scope>NUCLEOTIDE SEQUENCE [LARGE SCALE GENOMIC DNA]</scope>
    <source>
        <strain evidence="2">TW1S1</strain>
    </source>
</reference>
<sequence length="309" mass="34566">MFSGDRKNARMTDTTQVPAEGEDDLARLLAAVPGLATFARTVVRLRPRRGEPGVRDSHVGGPMLWPADEPWPHCADADHGSADDPVPMVSVAQLYAADVPEIAFPEGTDLVQVVWCPEPHDLPKPSFQGKDCRVFWRRAGEIRYGPDVQPDPWKHWDGDWDEVPQPCTVHPERVVEYPWWQELPAGLRKQLKSSDELFDLYWQESLTDGWKIGGSKSWASSDMPESLDCPECTAPLVLLLQVDSYDGLPLISENPHTYLCTVTGRHLVEGTKEFTLTREATGFLVDDAADAGIYICSADQRHQALYFTQ</sequence>
<dbReference type="KEGG" id="spun:BFF78_41695"/>